<feature type="region of interest" description="Disordered" evidence="1">
    <location>
        <begin position="233"/>
        <end position="271"/>
    </location>
</feature>
<dbReference type="InterPro" id="IPR003611">
    <property type="entry name" value="NUMOD3"/>
</dbReference>
<protein>
    <submittedName>
        <fullName evidence="3">NUMOD3 motif (2 copies)</fullName>
    </submittedName>
</protein>
<dbReference type="AlphaFoldDB" id="A0A6N2YBI8"/>
<reference evidence="3" key="1">
    <citation type="submission" date="2019-11" db="EMBL/GenBank/DDBJ databases">
        <authorList>
            <person name="Feng L."/>
        </authorList>
    </citation>
    <scope>NUCLEOTIDE SEQUENCE</scope>
    <source>
        <strain evidence="3">CParaputrificumLFYP93</strain>
    </source>
</reference>
<feature type="compositionally biased region" description="Basic and acidic residues" evidence="1">
    <location>
        <begin position="258"/>
        <end position="271"/>
    </location>
</feature>
<gene>
    <name evidence="3" type="ORF">CPLFYP93_00205</name>
</gene>
<dbReference type="SUPFAM" id="SSF64496">
    <property type="entry name" value="DNA-binding domain of intron-encoded endonucleases"/>
    <property type="match status" value="5"/>
</dbReference>
<feature type="domain" description="Nuclease associated modular" evidence="2">
    <location>
        <begin position="172"/>
        <end position="188"/>
    </location>
</feature>
<feature type="domain" description="Nuclease associated modular" evidence="2">
    <location>
        <begin position="217"/>
        <end position="233"/>
    </location>
</feature>
<sequence>MSKKYYVYEWFNVLTGEVFYIGKGTRNRYCQLSGRNQYFMDYFNTHECESRIVYENLIEEDAYKKEIELIDFYRTNSNFRLTNINDGGEGNPFPKGELNPRYGRGYEIVGEKNPFYGKKHSDRIKKILSEKASKRTGEKNPFYNRRHSEFTKRLIGEKAKIRFSIKENNPMYGKKHSEEARRKMSLANTGRTLSLEHRRKISETLKKNNFGKPHFNLGRKHSDETRRLYSLTRKGENNPNWGNGDKIKGEKNPMYGKKHSEETRKKMSERAKNKRFNCKCKKCKRNFRGKSWNSSTCDNCK</sequence>
<dbReference type="SMART" id="SM00496">
    <property type="entry name" value="IENR2"/>
    <property type="match status" value="6"/>
</dbReference>
<feature type="domain" description="Nuclease associated modular" evidence="2">
    <location>
        <begin position="189"/>
        <end position="205"/>
    </location>
</feature>
<dbReference type="RefSeq" id="WP_156558670.1">
    <property type="nucleotide sequence ID" value="NZ_CACRTV010000008.1"/>
</dbReference>
<name>A0A6N2YBI8_9CLOT</name>
<dbReference type="GO" id="GO:0003677">
    <property type="term" value="F:DNA binding"/>
    <property type="evidence" value="ECO:0007669"/>
    <property type="project" value="InterPro"/>
</dbReference>
<evidence type="ECO:0000259" key="2">
    <source>
        <dbReference type="SMART" id="SM00496"/>
    </source>
</evidence>
<dbReference type="Pfam" id="PF07460">
    <property type="entry name" value="NUMOD3"/>
    <property type="match status" value="6"/>
</dbReference>
<feature type="domain" description="Nuclease associated modular" evidence="2">
    <location>
        <begin position="116"/>
        <end position="132"/>
    </location>
</feature>
<proteinExistence type="predicted"/>
<dbReference type="EMBL" id="CACRTV010000008">
    <property type="protein sequence ID" value="VYT63316.1"/>
    <property type="molecule type" value="Genomic_DNA"/>
</dbReference>
<organism evidence="3">
    <name type="scientific">Clostridium paraputrificum</name>
    <dbReference type="NCBI Taxonomy" id="29363"/>
    <lineage>
        <taxon>Bacteria</taxon>
        <taxon>Bacillati</taxon>
        <taxon>Bacillota</taxon>
        <taxon>Clostridia</taxon>
        <taxon>Eubacteriales</taxon>
        <taxon>Clostridiaceae</taxon>
        <taxon>Clostridium</taxon>
    </lineage>
</organism>
<feature type="domain" description="Nuclease associated modular" evidence="2">
    <location>
        <begin position="255"/>
        <end position="271"/>
    </location>
</feature>
<evidence type="ECO:0000256" key="1">
    <source>
        <dbReference type="SAM" id="MobiDB-lite"/>
    </source>
</evidence>
<feature type="domain" description="Nuclease associated modular" evidence="2">
    <location>
        <begin position="143"/>
        <end position="159"/>
    </location>
</feature>
<evidence type="ECO:0000313" key="3">
    <source>
        <dbReference type="EMBL" id="VYT63316.1"/>
    </source>
</evidence>
<accession>A0A6N2YBI8</accession>